<accession>G9ZPL4</accession>
<dbReference type="PANTHER" id="PTHR43460">
    <property type="entry name" value="METHYLTRANSFERASE"/>
    <property type="match status" value="1"/>
</dbReference>
<name>G9ZPL4_9LACO</name>
<dbReference type="AlphaFoldDB" id="G9ZPL4"/>
<dbReference type="STRING" id="797515.HMPREF9103_01668"/>
<dbReference type="SUPFAM" id="SSF53335">
    <property type="entry name" value="S-adenosyl-L-methionine-dependent methyltransferases"/>
    <property type="match status" value="1"/>
</dbReference>
<dbReference type="EMBL" id="AGEY01000076">
    <property type="protein sequence ID" value="EHL98291.1"/>
    <property type="molecule type" value="Genomic_DNA"/>
</dbReference>
<proteinExistence type="predicted"/>
<protein>
    <submittedName>
        <fullName evidence="1">Uncharacterized protein</fullName>
    </submittedName>
</protein>
<gene>
    <name evidence="1" type="ORF">HMPREF9103_01668</name>
</gene>
<dbReference type="InterPro" id="IPR052939">
    <property type="entry name" value="23S_rRNA_MeTrnsfrase_RlmA"/>
</dbReference>
<organism evidence="1 2">
    <name type="scientific">Lentilactobacillus parafarraginis F0439</name>
    <dbReference type="NCBI Taxonomy" id="797515"/>
    <lineage>
        <taxon>Bacteria</taxon>
        <taxon>Bacillati</taxon>
        <taxon>Bacillota</taxon>
        <taxon>Bacilli</taxon>
        <taxon>Lactobacillales</taxon>
        <taxon>Lactobacillaceae</taxon>
        <taxon>Lentilactobacillus</taxon>
    </lineage>
</organism>
<comment type="caution">
    <text evidence="1">The sequence shown here is derived from an EMBL/GenBank/DDBJ whole genome shotgun (WGS) entry which is preliminary data.</text>
</comment>
<evidence type="ECO:0000313" key="2">
    <source>
        <dbReference type="Proteomes" id="UP000004625"/>
    </source>
</evidence>
<feature type="non-terminal residue" evidence="1">
    <location>
        <position position="1"/>
    </location>
</feature>
<dbReference type="eggNOG" id="COG2226">
    <property type="taxonomic scope" value="Bacteria"/>
</dbReference>
<reference evidence="1 2" key="1">
    <citation type="submission" date="2011-09" db="EMBL/GenBank/DDBJ databases">
        <authorList>
            <person name="Weinstock G."/>
            <person name="Sodergren E."/>
            <person name="Clifton S."/>
            <person name="Fulton L."/>
            <person name="Fulton B."/>
            <person name="Courtney L."/>
            <person name="Fronick C."/>
            <person name="Harrison M."/>
            <person name="Strong C."/>
            <person name="Farmer C."/>
            <person name="Delahaunty K."/>
            <person name="Markovic C."/>
            <person name="Hall O."/>
            <person name="Minx P."/>
            <person name="Tomlinson C."/>
            <person name="Mitreva M."/>
            <person name="Hou S."/>
            <person name="Chen J."/>
            <person name="Wollam A."/>
            <person name="Pepin K.H."/>
            <person name="Johnson M."/>
            <person name="Bhonagiri V."/>
            <person name="Zhang X."/>
            <person name="Suruliraj S."/>
            <person name="Warren W."/>
            <person name="Chinwalla A."/>
            <person name="Mardis E.R."/>
            <person name="Wilson R.K."/>
        </authorList>
    </citation>
    <scope>NUCLEOTIDE SEQUENCE [LARGE SCALE GENOMIC DNA]</scope>
    <source>
        <strain evidence="1 2">F0439</strain>
    </source>
</reference>
<dbReference type="HOGENOM" id="CLU_2532779_0_0_9"/>
<dbReference type="PANTHER" id="PTHR43460:SF1">
    <property type="entry name" value="METHYLTRANSFERASE TYPE 11 DOMAIN-CONTAINING PROTEIN"/>
    <property type="match status" value="1"/>
</dbReference>
<dbReference type="Proteomes" id="UP000004625">
    <property type="component" value="Unassembled WGS sequence"/>
</dbReference>
<keyword evidence="2" id="KW-1185">Reference proteome</keyword>
<evidence type="ECO:0000313" key="1">
    <source>
        <dbReference type="EMBL" id="EHL98291.1"/>
    </source>
</evidence>
<dbReference type="InterPro" id="IPR029063">
    <property type="entry name" value="SAM-dependent_MTases_sf"/>
</dbReference>
<sequence>ELLPWNYRKLVLSYLKSDMQLLDMGTGGGELLKTFHHPSNRTQVTEAWQPNINLLKHTIAKQGIKVHALPAKHEDALPVKMVL</sequence>